<dbReference type="Proteomes" id="UP000663891">
    <property type="component" value="Unassembled WGS sequence"/>
</dbReference>
<organism evidence="4 5">
    <name type="scientific">Adineta steineri</name>
    <dbReference type="NCBI Taxonomy" id="433720"/>
    <lineage>
        <taxon>Eukaryota</taxon>
        <taxon>Metazoa</taxon>
        <taxon>Spiralia</taxon>
        <taxon>Gnathifera</taxon>
        <taxon>Rotifera</taxon>
        <taxon>Eurotatoria</taxon>
        <taxon>Bdelloidea</taxon>
        <taxon>Adinetida</taxon>
        <taxon>Adinetidae</taxon>
        <taxon>Adineta</taxon>
    </lineage>
</organism>
<name>A0A814Q1H7_9BILA</name>
<dbReference type="PANTHER" id="PTHR24104:SF25">
    <property type="entry name" value="PROTEIN LIN-41"/>
    <property type="match status" value="1"/>
</dbReference>
<gene>
    <name evidence="4" type="ORF">VCS650_LOCUS20810</name>
</gene>
<feature type="transmembrane region" description="Helical" evidence="3">
    <location>
        <begin position="66"/>
        <end position="91"/>
    </location>
</feature>
<dbReference type="InterPro" id="IPR011042">
    <property type="entry name" value="6-blade_b-propeller_TolB-like"/>
</dbReference>
<keyword evidence="3" id="KW-0812">Transmembrane</keyword>
<dbReference type="PANTHER" id="PTHR24104">
    <property type="entry name" value="E3 UBIQUITIN-PROTEIN LIGASE NHLRC1-RELATED"/>
    <property type="match status" value="1"/>
</dbReference>
<evidence type="ECO:0000313" key="4">
    <source>
        <dbReference type="EMBL" id="CAF1113970.1"/>
    </source>
</evidence>
<dbReference type="PROSITE" id="PS51125">
    <property type="entry name" value="NHL"/>
    <property type="match status" value="3"/>
</dbReference>
<dbReference type="OrthoDB" id="342730at2759"/>
<reference evidence="4" key="1">
    <citation type="submission" date="2021-02" db="EMBL/GenBank/DDBJ databases">
        <authorList>
            <person name="Nowell W R."/>
        </authorList>
    </citation>
    <scope>NUCLEOTIDE SEQUENCE</scope>
</reference>
<dbReference type="SUPFAM" id="SSF101898">
    <property type="entry name" value="NHL repeat"/>
    <property type="match status" value="1"/>
</dbReference>
<accession>A0A814Q1H7</accession>
<keyword evidence="3" id="KW-0472">Membrane</keyword>
<protein>
    <submittedName>
        <fullName evidence="4">Uncharacterized protein</fullName>
    </submittedName>
</protein>
<feature type="transmembrane region" description="Helical" evidence="3">
    <location>
        <begin position="36"/>
        <end position="54"/>
    </location>
</feature>
<dbReference type="CDD" id="cd05819">
    <property type="entry name" value="NHL"/>
    <property type="match status" value="1"/>
</dbReference>
<dbReference type="InterPro" id="IPR001258">
    <property type="entry name" value="NHL_repeat"/>
</dbReference>
<dbReference type="AlphaFoldDB" id="A0A814Q1H7"/>
<dbReference type="Gene3D" id="2.120.10.30">
    <property type="entry name" value="TolB, C-terminal domain"/>
    <property type="match status" value="1"/>
</dbReference>
<comment type="caution">
    <text evidence="4">The sequence shown here is derived from an EMBL/GenBank/DDBJ whole genome shotgun (WGS) entry which is preliminary data.</text>
</comment>
<keyword evidence="3" id="KW-1133">Transmembrane helix</keyword>
<dbReference type="InterPro" id="IPR050952">
    <property type="entry name" value="TRIM-NHL_E3_ligases"/>
</dbReference>
<dbReference type="Gene3D" id="2.40.10.500">
    <property type="match status" value="1"/>
</dbReference>
<feature type="repeat" description="NHL" evidence="2">
    <location>
        <begin position="222"/>
        <end position="252"/>
    </location>
</feature>
<proteinExistence type="predicted"/>
<dbReference type="Pfam" id="PF01436">
    <property type="entry name" value="NHL"/>
    <property type="match status" value="3"/>
</dbReference>
<dbReference type="EMBL" id="CAJNON010000218">
    <property type="protein sequence ID" value="CAF1113970.1"/>
    <property type="molecule type" value="Genomic_DNA"/>
</dbReference>
<feature type="repeat" description="NHL" evidence="2">
    <location>
        <begin position="276"/>
        <end position="307"/>
    </location>
</feature>
<feature type="repeat" description="NHL" evidence="2">
    <location>
        <begin position="171"/>
        <end position="208"/>
    </location>
</feature>
<evidence type="ECO:0000256" key="1">
    <source>
        <dbReference type="ARBA" id="ARBA00022737"/>
    </source>
</evidence>
<dbReference type="GO" id="GO:0008270">
    <property type="term" value="F:zinc ion binding"/>
    <property type="evidence" value="ECO:0007669"/>
    <property type="project" value="UniProtKB-KW"/>
</dbReference>
<evidence type="ECO:0000313" key="5">
    <source>
        <dbReference type="Proteomes" id="UP000663891"/>
    </source>
</evidence>
<sequence length="308" mass="34914">MIFSFVRSSSKRVHATAATAITPIANSKHQHNRDMYLLKHMVFLLAVFVIGWAPNCETIYTTSFSLNFYSLSVVVIVPSIVNILFNSLIFISVRSSTRRIKALTTTTTTVTNITHQDKRDTYLLKHIVFMFIVFISGWAPVYTFFIANEVKRWKIGEYDNEEIVVAGGNGKGNRLNQLNCPTFIFVDEDQTVYVSDSNNHRVMKWRKGTKEGRIVAGGNGEGRNLNQLSSPQGVAVDDLGQIYVADSYNHRVMRWCGEEEGEVVVGGNGEGNRSNQFHYPYGLSFDDEENLYVADYSNHRIQKFEIVL</sequence>
<evidence type="ECO:0000256" key="3">
    <source>
        <dbReference type="SAM" id="Phobius"/>
    </source>
</evidence>
<evidence type="ECO:0000256" key="2">
    <source>
        <dbReference type="PROSITE-ProRule" id="PRU00504"/>
    </source>
</evidence>
<dbReference type="Gene3D" id="1.20.1070.10">
    <property type="entry name" value="Rhodopsin 7-helix transmembrane proteins"/>
    <property type="match status" value="1"/>
</dbReference>
<keyword evidence="1" id="KW-0677">Repeat</keyword>
<feature type="transmembrane region" description="Helical" evidence="3">
    <location>
        <begin position="127"/>
        <end position="147"/>
    </location>
</feature>